<evidence type="ECO:0000256" key="3">
    <source>
        <dbReference type="ARBA" id="ARBA00022475"/>
    </source>
</evidence>
<dbReference type="PANTHER" id="PTHR23517">
    <property type="entry name" value="RESISTANCE PROTEIN MDTM, PUTATIVE-RELATED-RELATED"/>
    <property type="match status" value="1"/>
</dbReference>
<accession>A0ABW8U188</accession>
<comment type="subcellular location">
    <subcellularLocation>
        <location evidence="1">Cell membrane</location>
        <topology evidence="1">Multi-pass membrane protein</topology>
    </subcellularLocation>
</comment>
<keyword evidence="4 7" id="KW-0812">Transmembrane</keyword>
<evidence type="ECO:0000256" key="4">
    <source>
        <dbReference type="ARBA" id="ARBA00022692"/>
    </source>
</evidence>
<evidence type="ECO:0000313" key="10">
    <source>
        <dbReference type="Proteomes" id="UP001623553"/>
    </source>
</evidence>
<keyword evidence="10" id="KW-1185">Reference proteome</keyword>
<dbReference type="Proteomes" id="UP001623553">
    <property type="component" value="Unassembled WGS sequence"/>
</dbReference>
<dbReference type="Gene3D" id="1.20.1250.20">
    <property type="entry name" value="MFS general substrate transporter like domains"/>
    <property type="match status" value="2"/>
</dbReference>
<organism evidence="9 10">
    <name type="scientific">Aquirufa novilacunae</name>
    <dbReference type="NCBI Taxonomy" id="3139305"/>
    <lineage>
        <taxon>Bacteria</taxon>
        <taxon>Pseudomonadati</taxon>
        <taxon>Bacteroidota</taxon>
        <taxon>Cytophagia</taxon>
        <taxon>Cytophagales</taxon>
        <taxon>Flectobacillaceae</taxon>
        <taxon>Aquirufa</taxon>
    </lineage>
</organism>
<feature type="domain" description="Major facilitator superfamily (MFS) profile" evidence="8">
    <location>
        <begin position="14"/>
        <end position="398"/>
    </location>
</feature>
<feature type="transmembrane region" description="Helical" evidence="7">
    <location>
        <begin position="104"/>
        <end position="124"/>
    </location>
</feature>
<feature type="transmembrane region" description="Helical" evidence="7">
    <location>
        <begin position="312"/>
        <end position="335"/>
    </location>
</feature>
<comment type="caution">
    <text evidence="9">The sequence shown here is derived from an EMBL/GenBank/DDBJ whole genome shotgun (WGS) entry which is preliminary data.</text>
</comment>
<feature type="transmembrane region" description="Helical" evidence="7">
    <location>
        <begin position="378"/>
        <end position="396"/>
    </location>
</feature>
<feature type="transmembrane region" description="Helical" evidence="7">
    <location>
        <begin position="12"/>
        <end position="30"/>
    </location>
</feature>
<keyword evidence="5 7" id="KW-1133">Transmembrane helix</keyword>
<dbReference type="PROSITE" id="PS50850">
    <property type="entry name" value="MFS"/>
    <property type="match status" value="1"/>
</dbReference>
<evidence type="ECO:0000256" key="7">
    <source>
        <dbReference type="SAM" id="Phobius"/>
    </source>
</evidence>
<evidence type="ECO:0000256" key="6">
    <source>
        <dbReference type="ARBA" id="ARBA00023136"/>
    </source>
</evidence>
<dbReference type="InterPro" id="IPR011701">
    <property type="entry name" value="MFS"/>
</dbReference>
<dbReference type="InterPro" id="IPR036259">
    <property type="entry name" value="MFS_trans_sf"/>
</dbReference>
<gene>
    <name evidence="9" type="ORF">AAE961_04995</name>
</gene>
<evidence type="ECO:0000256" key="2">
    <source>
        <dbReference type="ARBA" id="ARBA00022448"/>
    </source>
</evidence>
<feature type="transmembrane region" description="Helical" evidence="7">
    <location>
        <begin position="50"/>
        <end position="69"/>
    </location>
</feature>
<evidence type="ECO:0000313" key="9">
    <source>
        <dbReference type="EMBL" id="MFL0298221.1"/>
    </source>
</evidence>
<feature type="transmembrane region" description="Helical" evidence="7">
    <location>
        <begin position="356"/>
        <end position="372"/>
    </location>
</feature>
<dbReference type="PANTHER" id="PTHR23517:SF3">
    <property type="entry name" value="INTEGRAL MEMBRANE TRANSPORT PROTEIN"/>
    <property type="match status" value="1"/>
</dbReference>
<proteinExistence type="predicted"/>
<feature type="transmembrane region" description="Helical" evidence="7">
    <location>
        <begin position="288"/>
        <end position="306"/>
    </location>
</feature>
<evidence type="ECO:0000259" key="8">
    <source>
        <dbReference type="PROSITE" id="PS50850"/>
    </source>
</evidence>
<evidence type="ECO:0000256" key="1">
    <source>
        <dbReference type="ARBA" id="ARBA00004651"/>
    </source>
</evidence>
<evidence type="ECO:0000256" key="5">
    <source>
        <dbReference type="ARBA" id="ARBA00022989"/>
    </source>
</evidence>
<reference evidence="9 10" key="1">
    <citation type="submission" date="2024-07" db="EMBL/GenBank/DDBJ databases">
        <authorList>
            <person name="Pitt A."/>
            <person name="Hahn M.W."/>
        </authorList>
    </citation>
    <scope>NUCLEOTIDE SEQUENCE [LARGE SCALE GENOMIC DNA]</scope>
    <source>
        <strain evidence="9 10">2-BAHN-186B</strain>
    </source>
</reference>
<keyword evidence="3" id="KW-1003">Cell membrane</keyword>
<dbReference type="InterPro" id="IPR020846">
    <property type="entry name" value="MFS_dom"/>
</dbReference>
<dbReference type="EMBL" id="JBEWZF010000001">
    <property type="protein sequence ID" value="MFL0298221.1"/>
    <property type="molecule type" value="Genomic_DNA"/>
</dbReference>
<feature type="transmembrane region" description="Helical" evidence="7">
    <location>
        <begin position="145"/>
        <end position="166"/>
    </location>
</feature>
<feature type="transmembrane region" description="Helical" evidence="7">
    <location>
        <begin position="172"/>
        <end position="190"/>
    </location>
</feature>
<keyword evidence="2" id="KW-0813">Transport</keyword>
<dbReference type="Pfam" id="PF07690">
    <property type="entry name" value="MFS_1"/>
    <property type="match status" value="2"/>
</dbReference>
<dbReference type="InterPro" id="IPR050171">
    <property type="entry name" value="MFS_Transporters"/>
</dbReference>
<keyword evidence="6 7" id="KW-0472">Membrane</keyword>
<dbReference type="RefSeq" id="WP_406800094.1">
    <property type="nucleotide sequence ID" value="NZ_JBEWZF010000001.1"/>
</dbReference>
<feature type="transmembrane region" description="Helical" evidence="7">
    <location>
        <begin position="81"/>
        <end position="98"/>
    </location>
</feature>
<protein>
    <submittedName>
        <fullName evidence="9">MFS transporter</fullName>
    </submittedName>
</protein>
<sequence>MEVKLGLKENWQQFSLLVLVNAFVGGMVGLERSILPRLASEEFQMASHTAIFSFIVVFGIVKAVTNYFAGHFANAVGRRRLLIYGWLFAIPIPFLLMWAPSWNWIIVANILLGINQGLAWSSTVTMKIDLVGDKQRGLAMGINEFAGYLSVGLVALLTAWIANAYGIRPYPFYIGIVFVILGLALSIIWVKDTQLFVHKAAAESSVPLLKNRFWDTSLWHRNLGSITQAGLVNNLNDGMIWGLFPILLATKGFSLADIGLITAIYPLVWGLAQLGTGRLSDFICQKDLLVIGMLLQGVAILGLLWAEAFFVYAALSFVLGLGTAVVYPTFLASIAENTHPTDRAASLGIFRLWRDLGYAFGAILTGILADYFELNVSIVVIGCLTVVSAGVLKVRMTC</sequence>
<dbReference type="CDD" id="cd17325">
    <property type="entry name" value="MFS_MdtG_SLC18_like"/>
    <property type="match status" value="1"/>
</dbReference>
<dbReference type="SUPFAM" id="SSF103473">
    <property type="entry name" value="MFS general substrate transporter"/>
    <property type="match status" value="1"/>
</dbReference>
<name>A0ABW8U188_9BACT</name>